<gene>
    <name evidence="2" type="ORF">H7U12_16625</name>
</gene>
<dbReference type="RefSeq" id="WP_186640075.1">
    <property type="nucleotide sequence ID" value="NZ_JACOAF010000041.1"/>
</dbReference>
<feature type="signal peptide" evidence="1">
    <location>
        <begin position="1"/>
        <end position="24"/>
    </location>
</feature>
<dbReference type="Proteomes" id="UP000659698">
    <property type="component" value="Unassembled WGS sequence"/>
</dbReference>
<comment type="caution">
    <text evidence="2">The sequence shown here is derived from an EMBL/GenBank/DDBJ whole genome shotgun (WGS) entry which is preliminary data.</text>
</comment>
<feature type="chain" id="PRO_5046933971" description="Lipoprotein" evidence="1">
    <location>
        <begin position="25"/>
        <end position="243"/>
    </location>
</feature>
<evidence type="ECO:0000313" key="2">
    <source>
        <dbReference type="EMBL" id="MBC3541321.1"/>
    </source>
</evidence>
<name>A0ABR6VVU0_9BACT</name>
<protein>
    <recommendedName>
        <fullName evidence="4">Lipoprotein</fullName>
    </recommendedName>
</protein>
<reference evidence="2 3" key="1">
    <citation type="journal article" date="2019" name="Int. J. Syst. Evol. Microbiol.">
        <title>Rufibacter sediminis sp. nov., isolated from freshwater lake sediment.</title>
        <authorList>
            <person name="Qu J.H."/>
            <person name="Zhang L.J."/>
            <person name="Fu Y.H."/>
            <person name="Li H.F."/>
        </authorList>
    </citation>
    <scope>NUCLEOTIDE SEQUENCE [LARGE SCALE GENOMIC DNA]</scope>
    <source>
        <strain evidence="2 3">H-1</strain>
    </source>
</reference>
<dbReference type="PROSITE" id="PS51257">
    <property type="entry name" value="PROKAR_LIPOPROTEIN"/>
    <property type="match status" value="1"/>
</dbReference>
<proteinExistence type="predicted"/>
<evidence type="ECO:0008006" key="4">
    <source>
        <dbReference type="Google" id="ProtNLM"/>
    </source>
</evidence>
<accession>A0ABR6VVU0</accession>
<dbReference type="EMBL" id="JACOAF010000041">
    <property type="protein sequence ID" value="MBC3541321.1"/>
    <property type="molecule type" value="Genomic_DNA"/>
</dbReference>
<keyword evidence="1" id="KW-0732">Signal</keyword>
<sequence>MDYRYLLKKSTLSWVAIMMLVLTACQTENSKMDPEGNTSELFVIAGDSRDSSEMVYLSSVTIFKGTDTLKTAASEFPSYYLWLGKFEKGSYTLSYRNIFDQPVSQVVKATGAAIDTLVVYVDKADYTDVVCRAKIDRLKEGEHFTICYTSTGCGHFERDSLTIYNVKGSLIAYNKFKAVLLSNKQVEAIREFEYQATLIKGGGCTTVDSYQIKFKKEVSKCADGSCRWEGFKMLTKRLFKRST</sequence>
<evidence type="ECO:0000313" key="3">
    <source>
        <dbReference type="Proteomes" id="UP000659698"/>
    </source>
</evidence>
<keyword evidence="3" id="KW-1185">Reference proteome</keyword>
<organism evidence="2 3">
    <name type="scientific">Rufibacter sediminis</name>
    <dbReference type="NCBI Taxonomy" id="2762756"/>
    <lineage>
        <taxon>Bacteria</taxon>
        <taxon>Pseudomonadati</taxon>
        <taxon>Bacteroidota</taxon>
        <taxon>Cytophagia</taxon>
        <taxon>Cytophagales</taxon>
        <taxon>Hymenobacteraceae</taxon>
        <taxon>Rufibacter</taxon>
    </lineage>
</organism>
<evidence type="ECO:0000256" key="1">
    <source>
        <dbReference type="SAM" id="SignalP"/>
    </source>
</evidence>